<feature type="region of interest" description="Disordered" evidence="1">
    <location>
        <begin position="1"/>
        <end position="23"/>
    </location>
</feature>
<evidence type="ECO:0000313" key="2">
    <source>
        <dbReference type="EMBL" id="KEY65692.1"/>
    </source>
</evidence>
<protein>
    <submittedName>
        <fullName evidence="2">Uncharacterized protein</fullName>
    </submittedName>
</protein>
<evidence type="ECO:0000313" key="3">
    <source>
        <dbReference type="Proteomes" id="UP000028045"/>
    </source>
</evidence>
<dbReference type="HOGENOM" id="CLU_2211689_0_0_1"/>
<dbReference type="AlphaFoldDB" id="A0A084AK63"/>
<feature type="region of interest" description="Disordered" evidence="1">
    <location>
        <begin position="45"/>
        <end position="65"/>
    </location>
</feature>
<keyword evidence="3" id="KW-1185">Reference proteome</keyword>
<sequence>MHLTNPTVPPDAVSPSSTYLRSRMGPFTVPQAAAGTGPYVYARFAPEPHTFPPTNHPSDARTQGKRTKVSLPFMLPHVSFRAFPPPPGLGIDNCHAPAGELPDAPVG</sequence>
<reference evidence="2 3" key="1">
    <citation type="journal article" date="2014" name="BMC Genomics">
        <title>Comparative genome sequencing reveals chemotype-specific gene clusters in the toxigenic black mold Stachybotrys.</title>
        <authorList>
            <person name="Semeiks J."/>
            <person name="Borek D."/>
            <person name="Otwinowski Z."/>
            <person name="Grishin N.V."/>
        </authorList>
    </citation>
    <scope>NUCLEOTIDE SEQUENCE [LARGE SCALE GENOMIC DNA]</scope>
    <source>
        <strain evidence="3">CBS 109288 / IBT 7711</strain>
    </source>
</reference>
<proteinExistence type="predicted"/>
<organism evidence="2 3">
    <name type="scientific">Stachybotrys chartarum (strain CBS 109288 / IBT 7711)</name>
    <name type="common">Toxic black mold</name>
    <name type="synonym">Stilbospora chartarum</name>
    <dbReference type="NCBI Taxonomy" id="1280523"/>
    <lineage>
        <taxon>Eukaryota</taxon>
        <taxon>Fungi</taxon>
        <taxon>Dikarya</taxon>
        <taxon>Ascomycota</taxon>
        <taxon>Pezizomycotina</taxon>
        <taxon>Sordariomycetes</taxon>
        <taxon>Hypocreomycetidae</taxon>
        <taxon>Hypocreales</taxon>
        <taxon>Stachybotryaceae</taxon>
        <taxon>Stachybotrys</taxon>
    </lineage>
</organism>
<dbReference type="Proteomes" id="UP000028045">
    <property type="component" value="Unassembled WGS sequence"/>
</dbReference>
<evidence type="ECO:0000256" key="1">
    <source>
        <dbReference type="SAM" id="MobiDB-lite"/>
    </source>
</evidence>
<name>A0A084AK63_STACB</name>
<accession>A0A084AK63</accession>
<gene>
    <name evidence="2" type="ORF">S7711_11164</name>
</gene>
<dbReference type="EMBL" id="KL648689">
    <property type="protein sequence ID" value="KEY65692.1"/>
    <property type="molecule type" value="Genomic_DNA"/>
</dbReference>